<keyword evidence="4 6" id="KW-0378">Hydrolase</keyword>
<evidence type="ECO:0000256" key="5">
    <source>
        <dbReference type="ARBA" id="ARBA00023295"/>
    </source>
</evidence>
<evidence type="ECO:0000256" key="6">
    <source>
        <dbReference type="RuleBase" id="RU361192"/>
    </source>
</evidence>
<dbReference type="EMBL" id="FQUM01000004">
    <property type="protein sequence ID" value="SHF32447.1"/>
    <property type="molecule type" value="Genomic_DNA"/>
</dbReference>
<feature type="chain" id="PRO_5011829217" description="Arabinogalactan endo-beta-1,4-galactanase" evidence="6">
    <location>
        <begin position="21"/>
        <end position="367"/>
    </location>
</feature>
<dbReference type="PROSITE" id="PS51257">
    <property type="entry name" value="PROKAR_LIPOPROTEIN"/>
    <property type="match status" value="1"/>
</dbReference>
<sequence>MKLILLTIAVLLSAISCNKAQENSNDLPTEDQLVYGGDFSIMKKNEDLGGQYKSNGKAIEGFRLFKDNGYSWCRLRIFHTPDMEGPVCNNLKYTISLAQKASQYGFKIFLDFHYSDTWTDPGKQFTPAAWKNLDFAVLTDSVYQYTKNVMTAMKSAGVFPEMVQIGNEINNGMLWPHGKLWDNSGNARWDELTTLLKAGIRGVKDVHGGADIPIVIHAATGGNLVESDNFYSNMLQRGVNFDVIGLSYYPWWHGTFEDLEKNLQFLSNKYTQEISIVETAYFANGWYPEPSKDVLDVQPFPPTEQGQYDFLKALNTRLQNYPKVTSVYYWKPDGLEIPGSGIPYLGRSLFDRNGNAFKGISAWKTEN</sequence>
<reference evidence="7 8" key="1">
    <citation type="submission" date="2016-11" db="EMBL/GenBank/DDBJ databases">
        <authorList>
            <person name="Jaros S."/>
            <person name="Januszkiewicz K."/>
            <person name="Wedrychowicz H."/>
        </authorList>
    </citation>
    <scope>NUCLEOTIDE SEQUENCE [LARGE SCALE GENOMIC DNA]</scope>
    <source>
        <strain evidence="7 8">DSM 26910</strain>
    </source>
</reference>
<feature type="signal peptide" evidence="6">
    <location>
        <begin position="1"/>
        <end position="20"/>
    </location>
</feature>
<keyword evidence="8" id="KW-1185">Reference proteome</keyword>
<dbReference type="PANTHER" id="PTHR34983:SF1">
    <property type="entry name" value="ARABINOGALACTAN ENDO-BETA-1,4-GALACTANASE A"/>
    <property type="match status" value="1"/>
</dbReference>
<dbReference type="InterPro" id="IPR011683">
    <property type="entry name" value="Glyco_hydro_53"/>
</dbReference>
<proteinExistence type="inferred from homology"/>
<dbReference type="RefSeq" id="WP_073001593.1">
    <property type="nucleotide sequence ID" value="NZ_FQUM01000004.1"/>
</dbReference>
<dbReference type="OrthoDB" id="9768786at2"/>
<evidence type="ECO:0000313" key="8">
    <source>
        <dbReference type="Proteomes" id="UP000184164"/>
    </source>
</evidence>
<comment type="catalytic activity">
    <reaction evidence="1 6">
        <text>The enzyme specifically hydrolyzes (1-&gt;4)-beta-D-galactosidic linkages in type I arabinogalactans.</text>
        <dbReference type="EC" id="3.2.1.89"/>
    </reaction>
</comment>
<dbReference type="Proteomes" id="UP000184164">
    <property type="component" value="Unassembled WGS sequence"/>
</dbReference>
<dbReference type="Gene3D" id="3.20.20.80">
    <property type="entry name" value="Glycosidases"/>
    <property type="match status" value="1"/>
</dbReference>
<dbReference type="STRING" id="1484053.SAMN05444274_104426"/>
<dbReference type="InterPro" id="IPR017853">
    <property type="entry name" value="GH"/>
</dbReference>
<dbReference type="Pfam" id="PF07745">
    <property type="entry name" value="Glyco_hydro_53"/>
    <property type="match status" value="1"/>
</dbReference>
<keyword evidence="6" id="KW-0732">Signal</keyword>
<evidence type="ECO:0000256" key="3">
    <source>
        <dbReference type="ARBA" id="ARBA00012556"/>
    </source>
</evidence>
<dbReference type="EC" id="3.2.1.89" evidence="3 6"/>
<protein>
    <recommendedName>
        <fullName evidence="3 6">Arabinogalactan endo-beta-1,4-galactanase</fullName>
        <ecNumber evidence="3 6">3.2.1.89</ecNumber>
    </recommendedName>
</protein>
<dbReference type="GO" id="GO:0031218">
    <property type="term" value="F:arabinogalactan endo-1,4-beta-galactosidase activity"/>
    <property type="evidence" value="ECO:0007669"/>
    <property type="project" value="UniProtKB-EC"/>
</dbReference>
<dbReference type="AlphaFoldDB" id="A0A1M5AQR8"/>
<accession>A0A1M5AQR8</accession>
<comment type="similarity">
    <text evidence="2 6">Belongs to the glycosyl hydrolase 53 family.</text>
</comment>
<keyword evidence="5 6" id="KW-0326">Glycosidase</keyword>
<evidence type="ECO:0000256" key="1">
    <source>
        <dbReference type="ARBA" id="ARBA00001695"/>
    </source>
</evidence>
<evidence type="ECO:0000256" key="2">
    <source>
        <dbReference type="ARBA" id="ARBA00010687"/>
    </source>
</evidence>
<evidence type="ECO:0000313" key="7">
    <source>
        <dbReference type="EMBL" id="SHF32447.1"/>
    </source>
</evidence>
<dbReference type="GO" id="GO:0045490">
    <property type="term" value="P:pectin catabolic process"/>
    <property type="evidence" value="ECO:0007669"/>
    <property type="project" value="TreeGrafter"/>
</dbReference>
<dbReference type="PANTHER" id="PTHR34983">
    <property type="entry name" value="ARABINOGALACTAN ENDO-BETA-1,4-GALACTANASE A"/>
    <property type="match status" value="1"/>
</dbReference>
<gene>
    <name evidence="7" type="ORF">SAMN05444274_104426</name>
</gene>
<name>A0A1M5AQR8_9BACT</name>
<dbReference type="SUPFAM" id="SSF51445">
    <property type="entry name" value="(Trans)glycosidases"/>
    <property type="match status" value="1"/>
</dbReference>
<organism evidence="7 8">
    <name type="scientific">Mariniphaga anaerophila</name>
    <dbReference type="NCBI Taxonomy" id="1484053"/>
    <lineage>
        <taxon>Bacteria</taxon>
        <taxon>Pseudomonadati</taxon>
        <taxon>Bacteroidota</taxon>
        <taxon>Bacteroidia</taxon>
        <taxon>Marinilabiliales</taxon>
        <taxon>Prolixibacteraceae</taxon>
        <taxon>Mariniphaga</taxon>
    </lineage>
</organism>
<dbReference type="GO" id="GO:0015926">
    <property type="term" value="F:glucosidase activity"/>
    <property type="evidence" value="ECO:0007669"/>
    <property type="project" value="InterPro"/>
</dbReference>
<evidence type="ECO:0000256" key="4">
    <source>
        <dbReference type="ARBA" id="ARBA00022801"/>
    </source>
</evidence>